<name>A0A8J7MRA5_9RHOB</name>
<comment type="function">
    <text evidence="1 10">Involved in lipopolysaccharide (LPS) biosynthesis. Catalyzes the transfer of 3-deoxy-D-manno-octulosonate (Kdo) residue(s) from CMP-Kdo to lipid IV(A), the tetraacyldisaccharide-1,4'-bisphosphate precursor of lipid A.</text>
</comment>
<comment type="catalytic activity">
    <reaction evidence="7 10">
        <text>lipid IVA (E. coli) + CMP-3-deoxy-beta-D-manno-octulosonate = alpha-Kdo-(2-&gt;6)-lipid IVA (E. coli) + CMP + H(+)</text>
        <dbReference type="Rhea" id="RHEA:28066"/>
        <dbReference type="ChEBI" id="CHEBI:15378"/>
        <dbReference type="ChEBI" id="CHEBI:58603"/>
        <dbReference type="ChEBI" id="CHEBI:60364"/>
        <dbReference type="ChEBI" id="CHEBI:60377"/>
        <dbReference type="ChEBI" id="CHEBI:85987"/>
        <dbReference type="EC" id="2.4.99.12"/>
    </reaction>
</comment>
<dbReference type="UniPathway" id="UPA00958"/>
<gene>
    <name evidence="12" type="ORF">JI744_04795</name>
</gene>
<dbReference type="InterPro" id="IPR039901">
    <property type="entry name" value="Kdotransferase"/>
</dbReference>
<dbReference type="GO" id="GO:0009245">
    <property type="term" value="P:lipid A biosynthetic process"/>
    <property type="evidence" value="ECO:0007669"/>
    <property type="project" value="TreeGrafter"/>
</dbReference>
<dbReference type="PANTHER" id="PTHR42755">
    <property type="entry name" value="3-DEOXY-MANNO-OCTULOSONATE CYTIDYLYLTRANSFERASE"/>
    <property type="match status" value="1"/>
</dbReference>
<organism evidence="12 13">
    <name type="scientific">Fuscibacter oryzae</name>
    <dbReference type="NCBI Taxonomy" id="2803939"/>
    <lineage>
        <taxon>Bacteria</taxon>
        <taxon>Pseudomonadati</taxon>
        <taxon>Pseudomonadota</taxon>
        <taxon>Alphaproteobacteria</taxon>
        <taxon>Rhodobacterales</taxon>
        <taxon>Paracoccaceae</taxon>
        <taxon>Fuscibacter</taxon>
    </lineage>
</organism>
<keyword evidence="5 10" id="KW-0808">Transferase</keyword>
<keyword evidence="13" id="KW-1185">Reference proteome</keyword>
<dbReference type="Pfam" id="PF04413">
    <property type="entry name" value="Glycos_transf_N"/>
    <property type="match status" value="1"/>
</dbReference>
<protein>
    <recommendedName>
        <fullName evidence="4 10">3-deoxy-D-manno-octulosonic acid transferase</fullName>
        <shortName evidence="10">Kdo transferase</shortName>
        <ecNumber evidence="3 10">2.4.99.12</ecNumber>
    </recommendedName>
    <alternativeName>
        <fullName evidence="6 10">Lipid IV(A) 3-deoxy-D-manno-octulosonic acid transferase</fullName>
    </alternativeName>
</protein>
<feature type="active site" description="Proton acceptor" evidence="8">
    <location>
        <position position="50"/>
    </location>
</feature>
<keyword evidence="10" id="KW-0472">Membrane</keyword>
<feature type="site" description="Transition state stabilizer" evidence="9">
    <location>
        <position position="198"/>
    </location>
</feature>
<accession>A0A8J7MRA5</accession>
<keyword evidence="10" id="KW-0448">Lipopolysaccharide biosynthesis</keyword>
<evidence type="ECO:0000259" key="11">
    <source>
        <dbReference type="Pfam" id="PF04413"/>
    </source>
</evidence>
<evidence type="ECO:0000313" key="13">
    <source>
        <dbReference type="Proteomes" id="UP000619033"/>
    </source>
</evidence>
<evidence type="ECO:0000256" key="6">
    <source>
        <dbReference type="ARBA" id="ARBA00031445"/>
    </source>
</evidence>
<evidence type="ECO:0000313" key="12">
    <source>
        <dbReference type="EMBL" id="MBL4927419.1"/>
    </source>
</evidence>
<dbReference type="Gene3D" id="3.40.50.2000">
    <property type="entry name" value="Glycogen Phosphorylase B"/>
    <property type="match status" value="1"/>
</dbReference>
<evidence type="ECO:0000256" key="2">
    <source>
        <dbReference type="ARBA" id="ARBA00004713"/>
    </source>
</evidence>
<dbReference type="Gene3D" id="3.40.50.11720">
    <property type="entry name" value="3-Deoxy-D-manno-octulosonic-acid transferase, N-terminal domain"/>
    <property type="match status" value="1"/>
</dbReference>
<dbReference type="EMBL" id="JAESVP010000002">
    <property type="protein sequence ID" value="MBL4927419.1"/>
    <property type="molecule type" value="Genomic_DNA"/>
</dbReference>
<evidence type="ECO:0000256" key="5">
    <source>
        <dbReference type="ARBA" id="ARBA00022679"/>
    </source>
</evidence>
<sequence length="407" mass="42376">MVIYQLIMAVLLPVLLGFAALRGGVWQRLGQVPPPGLGPRLWLHGASNGELTSARWVVERLIKARPGVQLLVTANSLTGRAMVAGWGLPGVVAALAPLDAAGAAGRVLDIWEPQALVIVENELWPSRIAAAHRRGVPVLVIGARMSERSAARWGRLRGLIGGMLARVDWLSAQDDASRTRFLALGLDPQAAGPVLALKAQAGGQAAALPFAPPWPRDRVLLAASTHEGEEAIALDGFLAARDTFDHLILAPRHPRRSEEVQTLLAARGIPFATRSKGQVPAADTPVHLADTLGEMPAWYAMAGACLIGGTFAPKGGHTPWEPARAGCAILHGPDVSNNAAPFGALDRAGAAIRVARAQDLGAALLSLTAERQADLAARAKATLAPQTGGEAIIAAILRAMAGQTPGG</sequence>
<evidence type="ECO:0000256" key="3">
    <source>
        <dbReference type="ARBA" id="ARBA00012621"/>
    </source>
</evidence>
<dbReference type="Proteomes" id="UP000619033">
    <property type="component" value="Unassembled WGS sequence"/>
</dbReference>
<comment type="similarity">
    <text evidence="10">Belongs to the glycosyltransferase group 1 family.</text>
</comment>
<reference evidence="12" key="1">
    <citation type="submission" date="2021-01" db="EMBL/GenBank/DDBJ databases">
        <title>Genome seq and assembly of Tabrizicola sp. KVB23.</title>
        <authorList>
            <person name="Chhetri G."/>
        </authorList>
    </citation>
    <scope>NUCLEOTIDE SEQUENCE</scope>
    <source>
        <strain evidence="12">KVB23</strain>
    </source>
</reference>
<feature type="domain" description="3-deoxy-D-manno-octulosonic-acid transferase N-terminal" evidence="11">
    <location>
        <begin position="25"/>
        <end position="198"/>
    </location>
</feature>
<evidence type="ECO:0000256" key="10">
    <source>
        <dbReference type="RuleBase" id="RU365103"/>
    </source>
</evidence>
<dbReference type="GO" id="GO:0043842">
    <property type="term" value="F:Kdo transferase activity"/>
    <property type="evidence" value="ECO:0007669"/>
    <property type="project" value="UniProtKB-EC"/>
</dbReference>
<feature type="site" description="Transition state stabilizer" evidence="9">
    <location>
        <position position="120"/>
    </location>
</feature>
<evidence type="ECO:0000256" key="7">
    <source>
        <dbReference type="ARBA" id="ARBA00049183"/>
    </source>
</evidence>
<evidence type="ECO:0000256" key="1">
    <source>
        <dbReference type="ARBA" id="ARBA00003394"/>
    </source>
</evidence>
<evidence type="ECO:0000256" key="4">
    <source>
        <dbReference type="ARBA" id="ARBA00019077"/>
    </source>
</evidence>
<dbReference type="RefSeq" id="WP_202658550.1">
    <property type="nucleotide sequence ID" value="NZ_JAESVP010000002.1"/>
</dbReference>
<comment type="caution">
    <text evidence="12">The sequence shown here is derived from an EMBL/GenBank/DDBJ whole genome shotgun (WGS) entry which is preliminary data.</text>
</comment>
<dbReference type="GO" id="GO:0009244">
    <property type="term" value="P:lipopolysaccharide core region biosynthetic process"/>
    <property type="evidence" value="ECO:0007669"/>
    <property type="project" value="UniProtKB-UniRule"/>
</dbReference>
<dbReference type="PANTHER" id="PTHR42755:SF1">
    <property type="entry name" value="3-DEOXY-D-MANNO-OCTULOSONIC ACID TRANSFERASE, MITOCHONDRIAL-RELATED"/>
    <property type="match status" value="1"/>
</dbReference>
<dbReference type="InterPro" id="IPR007507">
    <property type="entry name" value="Glycos_transf_N"/>
</dbReference>
<evidence type="ECO:0000256" key="9">
    <source>
        <dbReference type="PIRSR" id="PIRSR639901-2"/>
    </source>
</evidence>
<dbReference type="InterPro" id="IPR038107">
    <property type="entry name" value="Glycos_transf_N_sf"/>
</dbReference>
<dbReference type="AlphaFoldDB" id="A0A8J7MRA5"/>
<evidence type="ECO:0000256" key="8">
    <source>
        <dbReference type="PIRSR" id="PIRSR639901-1"/>
    </source>
</evidence>
<proteinExistence type="inferred from homology"/>
<comment type="pathway">
    <text evidence="2 10">Bacterial outer membrane biogenesis; LPS core biosynthesis.</text>
</comment>
<dbReference type="GO" id="GO:0005886">
    <property type="term" value="C:plasma membrane"/>
    <property type="evidence" value="ECO:0007669"/>
    <property type="project" value="UniProtKB-SubCell"/>
</dbReference>
<keyword evidence="10" id="KW-1003">Cell membrane</keyword>
<comment type="subcellular location">
    <subcellularLocation>
        <location evidence="10">Cell membrane</location>
    </subcellularLocation>
</comment>
<dbReference type="EC" id="2.4.99.12" evidence="3 10"/>